<dbReference type="InterPro" id="IPR037165">
    <property type="entry name" value="AldOxase/xan_DH_Mopterin-bd_sf"/>
</dbReference>
<dbReference type="AlphaFoldDB" id="A0A0T7CMU7"/>
<sequence length="738" mass="77947">MRIAIQNLSRRRFVQGAGGLLLGLSLPPLARRAMAAGPQAGDGFAANAFVRIGADGRVTVLAKHLEMGQGAYTGLATLLAEELDADWRQVRVEGAPADSARYGNQALGGLQGTGGSTAMFDSWEPMRRAGATARAMLVQAAAQRWQVPADTIEVAEGVLSHPASGRRAGFGELAEAAARSPVPEDVPLKDPARFRLIGKHRLPRVDSAAKSDGSALYTQDMKLPGMLVAVVAHAPRLGAAVARVDDAAARAVPGVRAVVRFGGAALRHAGVAVLATNTWAARAGRDALRIEWDEGPAYRQGSADILARYREAVGRPGSMAARKGDIDAAFAGAAKVIEAEYTYPYLAHAAMEPLNCLVRLDDERCEIWNGEQFQTADQRAIAQYLGMPAERITLTQLYAGGSFGRRASSHADYLLEAVAIARTARAQGLNAPVKLVWMREDDMRAGYYRPLNLHRARLALGADGALQAVHVRMAGQSILLGTPLADWVRDGVDPVSVEGLSDLAYAVPNLQVELHTPTDVPVPVLWYRSVGHTHTAFSAETLIDEAAVAAGQDPVAYRLALLAAHPRHREVLQLAAARAGWREPLAAGAPGTRRGRGVAVHESFRSVMAQVVEVTIAADGALKVDRVVCAAVHCGLAVNPDVVRAQMEGGIGFALSTALHGAITLKDGAVEQSNFHDYPVLRLAEMPAVEVHIAPSTQPPTGVGEPGVPPLAPALANAIAQATGQRLRTLPLGTTVKA</sequence>
<evidence type="ECO:0000313" key="3">
    <source>
        <dbReference type="Proteomes" id="UP000005250"/>
    </source>
</evidence>
<reference evidence="2 3" key="1">
    <citation type="journal article" date="2012" name="BMC Genomics">
        <title>Comparative genomics of the classical Bordetella subspecies: the evolution and exchange of virulence-associated diversity amongst closely related pathogens.</title>
        <authorList>
            <person name="Park J."/>
            <person name="Zhang Y."/>
            <person name="Buboltz A.M."/>
            <person name="Zhang X."/>
            <person name="Schuster S.C."/>
            <person name="Ahuja U."/>
            <person name="Liu M."/>
            <person name="Miller J.F."/>
            <person name="Sebaihia M."/>
            <person name="Bentley S.D."/>
            <person name="Parkhill J."/>
            <person name="Harvill E.T."/>
        </authorList>
    </citation>
    <scope>NUCLEOTIDE SEQUENCE [LARGE SCALE GENOMIC DNA]</scope>
    <source>
        <strain evidence="3">ATCC 9797 / DSM 5571 / CCUG 30873 / LMG 14455 / NCTC 10739 / 18323</strain>
    </source>
</reference>
<proteinExistence type="predicted"/>
<dbReference type="InterPro" id="IPR000674">
    <property type="entry name" value="Ald_Oxase/Xan_DH_a/b"/>
</dbReference>
<name>A0A0T7CMU7_BORP1</name>
<dbReference type="Proteomes" id="UP000005250">
    <property type="component" value="Chromosome"/>
</dbReference>
<dbReference type="RefSeq" id="WP_014905667.1">
    <property type="nucleotide sequence ID" value="NC_018518.1"/>
</dbReference>
<dbReference type="Pfam" id="PF02738">
    <property type="entry name" value="MoCoBD_1"/>
    <property type="match status" value="1"/>
</dbReference>
<dbReference type="HOGENOM" id="CLU_013917_0_0_4"/>
<dbReference type="Pfam" id="PF20256">
    <property type="entry name" value="MoCoBD_2"/>
    <property type="match status" value="2"/>
</dbReference>
<dbReference type="EMBL" id="HE965805">
    <property type="protein sequence ID" value="CCJ62815.1"/>
    <property type="molecule type" value="Genomic_DNA"/>
</dbReference>
<feature type="domain" description="Aldehyde oxidase/xanthine dehydrogenase a/b hammerhead" evidence="1">
    <location>
        <begin position="212"/>
        <end position="296"/>
    </location>
</feature>
<keyword evidence="3" id="KW-1185">Reference proteome</keyword>
<dbReference type="PANTHER" id="PTHR47495">
    <property type="entry name" value="ALDEHYDE DEHYDROGENASE"/>
    <property type="match status" value="1"/>
</dbReference>
<dbReference type="PIRSF" id="PIRSF036389">
    <property type="entry name" value="IOR_B"/>
    <property type="match status" value="1"/>
</dbReference>
<dbReference type="InterPro" id="IPR008274">
    <property type="entry name" value="AldOxase/xan_DH_MoCoBD1"/>
</dbReference>
<dbReference type="KEGG" id="bper:BN118_1390"/>
<accession>A0A0T7CMU7</accession>
<dbReference type="InterPro" id="IPR012368">
    <property type="entry name" value="OxRdtase_Mopterin-bd_su_IorB"/>
</dbReference>
<dbReference type="PROSITE" id="PS51318">
    <property type="entry name" value="TAT"/>
    <property type="match status" value="1"/>
</dbReference>
<dbReference type="InterPro" id="IPR006311">
    <property type="entry name" value="TAT_signal"/>
</dbReference>
<dbReference type="Gene3D" id="3.30.365.10">
    <property type="entry name" value="Aldehyde oxidase/xanthine dehydrogenase, molybdopterin binding domain"/>
    <property type="match status" value="4"/>
</dbReference>
<protein>
    <submittedName>
        <fullName evidence="2">Exported oxidoreductase subunit</fullName>
    </submittedName>
</protein>
<dbReference type="eggNOG" id="COG1529">
    <property type="taxonomic scope" value="Bacteria"/>
</dbReference>
<dbReference type="GO" id="GO:0016491">
    <property type="term" value="F:oxidoreductase activity"/>
    <property type="evidence" value="ECO:0007669"/>
    <property type="project" value="InterPro"/>
</dbReference>
<evidence type="ECO:0000259" key="1">
    <source>
        <dbReference type="SMART" id="SM01008"/>
    </source>
</evidence>
<organism evidence="2 3">
    <name type="scientific">Bordetella pertussis (strain ATCC 9797 / DSM 5571 / CCUG 30873 / LMG 14455 / NCTC 10739 / 18323)</name>
    <dbReference type="NCBI Taxonomy" id="568706"/>
    <lineage>
        <taxon>Bacteria</taxon>
        <taxon>Pseudomonadati</taxon>
        <taxon>Pseudomonadota</taxon>
        <taxon>Betaproteobacteria</taxon>
        <taxon>Burkholderiales</taxon>
        <taxon>Alcaligenaceae</taxon>
        <taxon>Bordetella</taxon>
    </lineage>
</organism>
<gene>
    <name evidence="2" type="ordered locus">BN118_1390</name>
</gene>
<dbReference type="InterPro" id="IPR052516">
    <property type="entry name" value="N-heterocyclic_Hydroxylase"/>
</dbReference>
<evidence type="ECO:0000313" key="2">
    <source>
        <dbReference type="EMBL" id="CCJ62815.1"/>
    </source>
</evidence>
<dbReference type="SUPFAM" id="SSF56003">
    <property type="entry name" value="Molybdenum cofactor-binding domain"/>
    <property type="match status" value="2"/>
</dbReference>
<dbReference type="SMART" id="SM01008">
    <property type="entry name" value="Ald_Xan_dh_C"/>
    <property type="match status" value="1"/>
</dbReference>
<dbReference type="Gene3D" id="3.90.1170.50">
    <property type="entry name" value="Aldehyde oxidase/xanthine dehydrogenase, a/b hammerhead"/>
    <property type="match status" value="1"/>
</dbReference>
<dbReference type="PANTHER" id="PTHR47495:SF2">
    <property type="entry name" value="ALDEHYDE DEHYDROGENASE"/>
    <property type="match status" value="1"/>
</dbReference>
<dbReference type="InterPro" id="IPR046867">
    <property type="entry name" value="AldOxase/xan_DH_MoCoBD2"/>
</dbReference>